<organism evidence="1 2">
    <name type="scientific">Araneus ventricosus</name>
    <name type="common">Orbweaver spider</name>
    <name type="synonym">Epeira ventricosa</name>
    <dbReference type="NCBI Taxonomy" id="182803"/>
    <lineage>
        <taxon>Eukaryota</taxon>
        <taxon>Metazoa</taxon>
        <taxon>Ecdysozoa</taxon>
        <taxon>Arthropoda</taxon>
        <taxon>Chelicerata</taxon>
        <taxon>Arachnida</taxon>
        <taxon>Araneae</taxon>
        <taxon>Araneomorphae</taxon>
        <taxon>Entelegynae</taxon>
        <taxon>Araneoidea</taxon>
        <taxon>Araneidae</taxon>
        <taxon>Araneus</taxon>
    </lineage>
</organism>
<dbReference type="EMBL" id="BGPR01001511">
    <property type="protein sequence ID" value="GBM55652.1"/>
    <property type="molecule type" value="Genomic_DNA"/>
</dbReference>
<comment type="caution">
    <text evidence="1">The sequence shown here is derived from an EMBL/GenBank/DDBJ whole genome shotgun (WGS) entry which is preliminary data.</text>
</comment>
<dbReference type="PANTHER" id="PTHR37984:SF8">
    <property type="entry name" value="CCHC-TYPE DOMAIN-CONTAINING PROTEIN"/>
    <property type="match status" value="1"/>
</dbReference>
<dbReference type="AlphaFoldDB" id="A0A4Y2GP01"/>
<sequence length="95" mass="11362">MWFVRFGIYDELGSTRNKDTLNVTESTYNRLRNETMQDITLQEVKKLILEGWPSEREETSLLVREYWTYREELSIQEGILYKGDIIVIPNSQELQ</sequence>
<evidence type="ECO:0000313" key="2">
    <source>
        <dbReference type="Proteomes" id="UP000499080"/>
    </source>
</evidence>
<dbReference type="PANTHER" id="PTHR37984">
    <property type="entry name" value="PROTEIN CBG26694"/>
    <property type="match status" value="1"/>
</dbReference>
<keyword evidence="2" id="KW-1185">Reference proteome</keyword>
<gene>
    <name evidence="1" type="ORF">AVEN_19220_1</name>
</gene>
<dbReference type="Proteomes" id="UP000499080">
    <property type="component" value="Unassembled WGS sequence"/>
</dbReference>
<protein>
    <submittedName>
        <fullName evidence="1">Uncharacterized protein</fullName>
    </submittedName>
</protein>
<dbReference type="OrthoDB" id="6428437at2759"/>
<name>A0A4Y2GP01_ARAVE</name>
<evidence type="ECO:0000313" key="1">
    <source>
        <dbReference type="EMBL" id="GBM55652.1"/>
    </source>
</evidence>
<accession>A0A4Y2GP01</accession>
<reference evidence="1 2" key="1">
    <citation type="journal article" date="2019" name="Sci. Rep.">
        <title>Orb-weaving spider Araneus ventricosus genome elucidates the spidroin gene catalogue.</title>
        <authorList>
            <person name="Kono N."/>
            <person name="Nakamura H."/>
            <person name="Ohtoshi R."/>
            <person name="Moran D.A.P."/>
            <person name="Shinohara A."/>
            <person name="Yoshida Y."/>
            <person name="Fujiwara M."/>
            <person name="Mori M."/>
            <person name="Tomita M."/>
            <person name="Arakawa K."/>
        </authorList>
    </citation>
    <scope>NUCLEOTIDE SEQUENCE [LARGE SCALE GENOMIC DNA]</scope>
</reference>
<proteinExistence type="predicted"/>
<dbReference type="InterPro" id="IPR050951">
    <property type="entry name" value="Retrovirus_Pol_polyprotein"/>
</dbReference>